<dbReference type="AlphaFoldDB" id="A0AAI9X079"/>
<geneLocation type="plasmid" evidence="2">
    <name>pSme2</name>
</geneLocation>
<evidence type="ECO:0000313" key="2">
    <source>
        <dbReference type="EMBL" id="KAI92006.1"/>
    </source>
</evidence>
<dbReference type="RefSeq" id="WP_040584493.1">
    <property type="nucleotide sequence ID" value="NZ_AGBZ02000006.1"/>
</dbReference>
<evidence type="ECO:0000256" key="1">
    <source>
        <dbReference type="SAM" id="MobiDB-lite"/>
    </source>
</evidence>
<dbReference type="EMBL" id="AGBZ02000006">
    <property type="protein sequence ID" value="KAI92006.1"/>
    <property type="molecule type" value="Genomic_DNA"/>
</dbReference>
<name>A0AAI9X079_SPIME</name>
<comment type="caution">
    <text evidence="2">The sequence shown here is derived from an EMBL/GenBank/DDBJ whole genome shotgun (WGS) entry which is preliminary data.</text>
</comment>
<dbReference type="Proteomes" id="UP000004057">
    <property type="component" value="Unassembled WGS sequence"/>
</dbReference>
<gene>
    <name evidence="2" type="ORF">SPM_006720</name>
</gene>
<accession>A0AAI9X079</accession>
<sequence length="78" mass="9159">MNLNWKNKQVLKKEETKNKKKAKEDKITMKKADNKDTINHNLMIVDVDLQKCLNCSFITQKIDDEWFTINTGDKNCGK</sequence>
<feature type="compositionally biased region" description="Basic and acidic residues" evidence="1">
    <location>
        <begin position="11"/>
        <end position="25"/>
    </location>
</feature>
<protein>
    <submittedName>
        <fullName evidence="2">Uncharacterized protein</fullName>
    </submittedName>
</protein>
<organism evidence="2 3">
    <name type="scientific">Spiroplasma melliferum KC3</name>
    <dbReference type="NCBI Taxonomy" id="570509"/>
    <lineage>
        <taxon>Bacteria</taxon>
        <taxon>Bacillati</taxon>
        <taxon>Mycoplasmatota</taxon>
        <taxon>Mollicutes</taxon>
        <taxon>Entomoplasmatales</taxon>
        <taxon>Spiroplasmataceae</taxon>
        <taxon>Spiroplasma</taxon>
    </lineage>
</organism>
<feature type="region of interest" description="Disordered" evidence="1">
    <location>
        <begin position="1"/>
        <end position="25"/>
    </location>
</feature>
<evidence type="ECO:0000313" key="3">
    <source>
        <dbReference type="Proteomes" id="UP000004057"/>
    </source>
</evidence>
<reference evidence="2 3" key="1">
    <citation type="journal article" date="2012" name="J. Proteome Res.">
        <title>Application of Spiroplasma melliferum proteogenomic profiling for the discovery of virulence factors and pathogenicity mechanisms in host-associated spiroplasmas.</title>
        <authorList>
            <person name="Alexeev D."/>
            <person name="Kostrjukova E."/>
            <person name="Aliper A."/>
            <person name="Popenko A."/>
            <person name="Bazaleev N."/>
            <person name="Tyakht A."/>
            <person name="Selezneva O."/>
            <person name="Akopian T."/>
            <person name="Prichodko E."/>
            <person name="Kondratov I."/>
            <person name="Chukin M."/>
            <person name="Demina I."/>
            <person name="Galyamina M."/>
            <person name="Kamashev D."/>
            <person name="Vanyushkina A."/>
            <person name="Ladygina V."/>
            <person name="Levitskii S."/>
            <person name="Lazarev V."/>
            <person name="Govorun V."/>
        </authorList>
    </citation>
    <scope>NUCLEOTIDE SEQUENCE [LARGE SCALE GENOMIC DNA]</scope>
    <source>
        <strain evidence="2 3">KC3</strain>
    </source>
</reference>
<keyword evidence="2" id="KW-0614">Plasmid</keyword>
<proteinExistence type="predicted"/>